<feature type="compositionally biased region" description="Basic and acidic residues" evidence="1">
    <location>
        <begin position="123"/>
        <end position="148"/>
    </location>
</feature>
<feature type="compositionally biased region" description="Acidic residues" evidence="1">
    <location>
        <begin position="66"/>
        <end position="79"/>
    </location>
</feature>
<feature type="region of interest" description="Disordered" evidence="1">
    <location>
        <begin position="229"/>
        <end position="250"/>
    </location>
</feature>
<feature type="compositionally biased region" description="Basic and acidic residues" evidence="1">
    <location>
        <begin position="98"/>
        <end position="113"/>
    </location>
</feature>
<name>A0A6M2CLP4_RHIMP</name>
<organism evidence="2">
    <name type="scientific">Rhipicephalus microplus</name>
    <name type="common">Cattle tick</name>
    <name type="synonym">Boophilus microplus</name>
    <dbReference type="NCBI Taxonomy" id="6941"/>
    <lineage>
        <taxon>Eukaryota</taxon>
        <taxon>Metazoa</taxon>
        <taxon>Ecdysozoa</taxon>
        <taxon>Arthropoda</taxon>
        <taxon>Chelicerata</taxon>
        <taxon>Arachnida</taxon>
        <taxon>Acari</taxon>
        <taxon>Parasitiformes</taxon>
        <taxon>Ixodida</taxon>
        <taxon>Ixodoidea</taxon>
        <taxon>Ixodidae</taxon>
        <taxon>Rhipicephalinae</taxon>
        <taxon>Rhipicephalus</taxon>
        <taxon>Boophilus</taxon>
    </lineage>
</organism>
<evidence type="ECO:0000256" key="1">
    <source>
        <dbReference type="SAM" id="MobiDB-lite"/>
    </source>
</evidence>
<reference evidence="2" key="1">
    <citation type="submission" date="2019-09" db="EMBL/GenBank/DDBJ databases">
        <title>Organ-specific transcriptomic study of the physiology of the cattle tick, Rhipicephalus microplus.</title>
        <authorList>
            <person name="Tirloni L."/>
            <person name="Braz G."/>
            <person name="Gandara A.C.P."/>
            <person name="Sabadin G.A."/>
            <person name="da Silva R.M."/>
            <person name="Guizzo M.G."/>
            <person name="Machado J.A."/>
            <person name="Costa E.P."/>
            <person name="Gomes H.F."/>
            <person name="Moraes J."/>
            <person name="Mota M.B.S."/>
            <person name="Mesquita R.D."/>
            <person name="Alvarenga P.H."/>
            <person name="Alves F."/>
            <person name="Seixas A."/>
            <person name="da Fonseca R.N."/>
            <person name="Fogaca A."/>
            <person name="Logullo C."/>
            <person name="Tanaka A."/>
            <person name="Daffre S."/>
            <person name="Termignoni C."/>
            <person name="Vaz I.S.Jr."/>
            <person name="Oliveira P.L."/>
            <person name="Ribeiro J.M."/>
        </authorList>
    </citation>
    <scope>NUCLEOTIDE SEQUENCE</scope>
    <source>
        <strain evidence="2">Porto Alegre</strain>
    </source>
</reference>
<feature type="compositionally biased region" description="Basic and acidic residues" evidence="1">
    <location>
        <begin position="30"/>
        <end position="46"/>
    </location>
</feature>
<evidence type="ECO:0000313" key="2">
    <source>
        <dbReference type="EMBL" id="NOV34478.1"/>
    </source>
</evidence>
<feature type="region of interest" description="Disordered" evidence="1">
    <location>
        <begin position="1"/>
        <end position="149"/>
    </location>
</feature>
<dbReference type="AlphaFoldDB" id="A0A6M2CLP4"/>
<dbReference type="EMBL" id="GHWJ01001741">
    <property type="protein sequence ID" value="NOV34478.1"/>
    <property type="molecule type" value="Transcribed_RNA"/>
</dbReference>
<sequence>MGKNKKNSVTKEEMLRNSPAVKAKTNIKQPLEKRAPGAVTGKEDHTLTPIDDGDDQGSLTTVYSEHEDDWWSSDDEAPETGENLAQDRHLSSKTSTNKGREKVSKSTLEENKETQSQPNSAQEKTDRKDHEKHKDEGIDQDSTKETSRAKQLLKKLMKVDKSFMKALLALAAGDQQKEKLIDRIMTEFSRTKNLALEATHEVARLEGARDKEQKATTTVASYADAVKGRTSTTTEGNQISHLSQTQKDENEKQRAKFALLVTSETLNTAEVQAAIKKRIDPQELGLSDPEMREGKRGMVVSTSSKEGLKNLENLMENDPELRARMKTQRPKSKKPELKIIGIDEELTSEEIIRKLISQNRLTCTEEDIKIVTTWQGKEGKTVIVSLEYRAWRQLQGKEQLNIGWNRCRVFDNTYVPRCTFCAKYGHTQKWCRSQTPRCTECSGRHHYKECRVEDYLCSACKQDGWEPEMVSHSMMSRACPTYKARREQELDRILRQLELTAL</sequence>
<protein>
    <submittedName>
        <fullName evidence="2">Protein in type i retrotransposable element</fullName>
    </submittedName>
</protein>
<accession>A0A6M2CLP4</accession>
<dbReference type="OrthoDB" id="6512949at2759"/>
<feature type="compositionally biased region" description="Polar residues" evidence="1">
    <location>
        <begin position="229"/>
        <end position="245"/>
    </location>
</feature>
<dbReference type="VEuPathDB" id="VectorBase:LOC119172937"/>
<proteinExistence type="predicted"/>